<keyword evidence="2" id="KW-1185">Reference proteome</keyword>
<dbReference type="EMBL" id="JACHMQ010000001">
    <property type="protein sequence ID" value="MBB6400531.1"/>
    <property type="molecule type" value="Genomic_DNA"/>
</dbReference>
<organism evidence="1 2">
    <name type="scientific">Actinomadura coerulea</name>
    <dbReference type="NCBI Taxonomy" id="46159"/>
    <lineage>
        <taxon>Bacteria</taxon>
        <taxon>Bacillati</taxon>
        <taxon>Actinomycetota</taxon>
        <taxon>Actinomycetes</taxon>
        <taxon>Streptosporangiales</taxon>
        <taxon>Thermomonosporaceae</taxon>
        <taxon>Actinomadura</taxon>
    </lineage>
</organism>
<dbReference type="RefSeq" id="WP_185033137.1">
    <property type="nucleotide sequence ID" value="NZ_JACHMQ010000001.1"/>
</dbReference>
<gene>
    <name evidence="1" type="ORF">BKA00_007445</name>
</gene>
<name>A0A7X0L380_9ACTN</name>
<sequence>MKITQMEPADPEDIIVRMTREDARMLAALADLPAWHRQPAEVAKFCGALHAAMVAKLGEPIYADSVGFTPHTSVTED</sequence>
<accession>A0A7X0L380</accession>
<evidence type="ECO:0000313" key="1">
    <source>
        <dbReference type="EMBL" id="MBB6400531.1"/>
    </source>
</evidence>
<proteinExistence type="predicted"/>
<dbReference type="AlphaFoldDB" id="A0A7X0L380"/>
<reference evidence="1 2" key="1">
    <citation type="submission" date="2020-08" db="EMBL/GenBank/DDBJ databases">
        <title>Sequencing the genomes of 1000 actinobacteria strains.</title>
        <authorList>
            <person name="Klenk H.-P."/>
        </authorList>
    </citation>
    <scope>NUCLEOTIDE SEQUENCE [LARGE SCALE GENOMIC DNA]</scope>
    <source>
        <strain evidence="1 2">DSM 43675</strain>
    </source>
</reference>
<evidence type="ECO:0000313" key="2">
    <source>
        <dbReference type="Proteomes" id="UP000546324"/>
    </source>
</evidence>
<dbReference type="Proteomes" id="UP000546324">
    <property type="component" value="Unassembled WGS sequence"/>
</dbReference>
<comment type="caution">
    <text evidence="1">The sequence shown here is derived from an EMBL/GenBank/DDBJ whole genome shotgun (WGS) entry which is preliminary data.</text>
</comment>
<protein>
    <submittedName>
        <fullName evidence="1">Uncharacterized protein</fullName>
    </submittedName>
</protein>